<keyword evidence="2" id="KW-0812">Transmembrane</keyword>
<evidence type="ECO:0000259" key="12">
    <source>
        <dbReference type="Pfam" id="PF08740"/>
    </source>
</evidence>
<dbReference type="GO" id="GO:0016887">
    <property type="term" value="F:ATP hydrolysis activity"/>
    <property type="evidence" value="ECO:0007669"/>
    <property type="project" value="InterPro"/>
</dbReference>
<keyword evidence="3" id="KW-0547">Nucleotide-binding</keyword>
<evidence type="ECO:0000256" key="4">
    <source>
        <dbReference type="ARBA" id="ARBA00022801"/>
    </source>
</evidence>
<dbReference type="InterPro" id="IPR027417">
    <property type="entry name" value="P-loop_NTPase"/>
</dbReference>
<comment type="subcellular location">
    <subcellularLocation>
        <location evidence="1">Mitochondrion membrane</location>
    </subcellularLocation>
</comment>
<feature type="domain" description="ATPase AAA-type core" evidence="11">
    <location>
        <begin position="321"/>
        <end position="431"/>
    </location>
</feature>
<dbReference type="InterPro" id="IPR057495">
    <property type="entry name" value="AAA_lid_BCS1"/>
</dbReference>
<evidence type="ECO:0000313" key="14">
    <source>
        <dbReference type="EMBL" id="OCF37522.1"/>
    </source>
</evidence>
<dbReference type="InterPro" id="IPR050747">
    <property type="entry name" value="Mitochondrial_chaperone_BCS1"/>
</dbReference>
<dbReference type="InterPro" id="IPR003959">
    <property type="entry name" value="ATPase_AAA_core"/>
</dbReference>
<keyword evidence="15" id="KW-1185">Reference proteome</keyword>
<feature type="region of interest" description="Disordered" evidence="10">
    <location>
        <begin position="555"/>
        <end position="620"/>
    </location>
</feature>
<evidence type="ECO:0000256" key="5">
    <source>
        <dbReference type="ARBA" id="ARBA00022840"/>
    </source>
</evidence>
<dbReference type="OrthoDB" id="10251412at2759"/>
<dbReference type="Pfam" id="PF00004">
    <property type="entry name" value="AAA"/>
    <property type="match status" value="1"/>
</dbReference>
<reference evidence="14 15" key="1">
    <citation type="submission" date="2013-07" db="EMBL/GenBank/DDBJ databases">
        <title>The Genome Sequence of Cryptococcus heveanensis BCC8398.</title>
        <authorList>
            <consortium name="The Broad Institute Genome Sequencing Platform"/>
            <person name="Cuomo C."/>
            <person name="Litvintseva A."/>
            <person name="Chen Y."/>
            <person name="Heitman J."/>
            <person name="Sun S."/>
            <person name="Springer D."/>
            <person name="Dromer F."/>
            <person name="Young S.K."/>
            <person name="Zeng Q."/>
            <person name="Gargeya S."/>
            <person name="Fitzgerald M."/>
            <person name="Abouelleil A."/>
            <person name="Alvarado L."/>
            <person name="Berlin A.M."/>
            <person name="Chapman S.B."/>
            <person name="Dewar J."/>
            <person name="Goldberg J."/>
            <person name="Griggs A."/>
            <person name="Gujja S."/>
            <person name="Hansen M."/>
            <person name="Howarth C."/>
            <person name="Imamovic A."/>
            <person name="Larimer J."/>
            <person name="McCowan C."/>
            <person name="Murphy C."/>
            <person name="Pearson M."/>
            <person name="Priest M."/>
            <person name="Roberts A."/>
            <person name="Saif S."/>
            <person name="Shea T."/>
            <person name="Sykes S."/>
            <person name="Wortman J."/>
            <person name="Nusbaum C."/>
            <person name="Birren B."/>
        </authorList>
    </citation>
    <scope>NUCLEOTIDE SEQUENCE [LARGE SCALE GENOMIC DNA]</scope>
    <source>
        <strain evidence="14 15">BCC8398</strain>
    </source>
</reference>
<keyword evidence="5" id="KW-0067">ATP-binding</keyword>
<protein>
    <recommendedName>
        <fullName evidence="16">BCS1 N-terminal domain-containing protein</fullName>
    </recommendedName>
</protein>
<keyword evidence="8" id="KW-0472">Membrane</keyword>
<evidence type="ECO:0000256" key="1">
    <source>
        <dbReference type="ARBA" id="ARBA00004325"/>
    </source>
</evidence>
<dbReference type="GO" id="GO:0005524">
    <property type="term" value="F:ATP binding"/>
    <property type="evidence" value="ECO:0007669"/>
    <property type="project" value="UniProtKB-KW"/>
</dbReference>
<evidence type="ECO:0000313" key="15">
    <source>
        <dbReference type="Proteomes" id="UP000092666"/>
    </source>
</evidence>
<dbReference type="Pfam" id="PF25426">
    <property type="entry name" value="AAA_lid_BCS1"/>
    <property type="match status" value="1"/>
</dbReference>
<evidence type="ECO:0000259" key="11">
    <source>
        <dbReference type="Pfam" id="PF00004"/>
    </source>
</evidence>
<keyword evidence="4" id="KW-0378">Hydrolase</keyword>
<dbReference type="GO" id="GO:0031966">
    <property type="term" value="C:mitochondrial membrane"/>
    <property type="evidence" value="ECO:0007669"/>
    <property type="project" value="UniProtKB-SubCell"/>
</dbReference>
<gene>
    <name evidence="14" type="ORF">I316_00647</name>
</gene>
<keyword evidence="6" id="KW-1133">Transmembrane helix</keyword>
<sequence>MVAASYLPEIIGGGALSSLAAGLRVDDIVSIGIRVALIGLLTAFVRSSFVDAKHRFYLWLFPCAHVSSKDSSSSWLSAFVARSSQAQSQLRTFRLITSDARDSKRDDVNRIRGLQKGKQLAIARKDATFVGVVVGKMLPIHGQAIYINHKGNHIWLTNSMYGYGTIDANDKYELQHWRISGVAWQPGSIQNFVLDCHAQFYNKSDDQLVIFSLSPNNGNWYDPVHRPARSWSSVILPKELKDPLLDDAKNFLSDEEKEWYTSPTRISTSWSTWIRKDDFGLVTILFAGPILDSSIGLTTAFASQLNVDIYIVNPAARGMDDGKLNKAFRNCPPQNMILIEDIDCVMPPRPHKGNNEDEDSADEETHAADSDNADPGKYGLAKSTVTLSGLLNAIDGVSSQEDCILVATTNHPERLDPALSRPGRFDVQLAFHDATPSQAVDLFKHFFPLSLSDLSQSAATEAEAEADEKMMEVRAEVKKQNGRSADSIASQEELDQLARKFADDIFTRCRGEDDRATDLDIGFSVSMAALQGYLLTHKRDPRKASERAGEWAHELKEAAAEKARQKRDKRALKEAKQAAVTSDGTPLSPAPSETRSPVRPASPASAEDAVSHQDQLGGHA</sequence>
<dbReference type="Pfam" id="PF08740">
    <property type="entry name" value="BCS1_N"/>
    <property type="match status" value="1"/>
</dbReference>
<evidence type="ECO:0000256" key="10">
    <source>
        <dbReference type="SAM" id="MobiDB-lite"/>
    </source>
</evidence>
<evidence type="ECO:0000259" key="13">
    <source>
        <dbReference type="Pfam" id="PF25426"/>
    </source>
</evidence>
<evidence type="ECO:0000256" key="3">
    <source>
        <dbReference type="ARBA" id="ARBA00022741"/>
    </source>
</evidence>
<dbReference type="Gene3D" id="3.40.50.300">
    <property type="entry name" value="P-loop containing nucleotide triphosphate hydrolases"/>
    <property type="match status" value="1"/>
</dbReference>
<feature type="domain" description="Mitochondrial chaperone BCS1-like ATPase lid" evidence="13">
    <location>
        <begin position="437"/>
        <end position="549"/>
    </location>
</feature>
<name>A0A1B9H2M7_9TREE</name>
<evidence type="ECO:0000256" key="8">
    <source>
        <dbReference type="ARBA" id="ARBA00023136"/>
    </source>
</evidence>
<accession>A0A1B9H2M7</accession>
<evidence type="ECO:0008006" key="16">
    <source>
        <dbReference type="Google" id="ProtNLM"/>
    </source>
</evidence>
<organism evidence="14 15">
    <name type="scientific">Kwoniella heveanensis BCC8398</name>
    <dbReference type="NCBI Taxonomy" id="1296120"/>
    <lineage>
        <taxon>Eukaryota</taxon>
        <taxon>Fungi</taxon>
        <taxon>Dikarya</taxon>
        <taxon>Basidiomycota</taxon>
        <taxon>Agaricomycotina</taxon>
        <taxon>Tremellomycetes</taxon>
        <taxon>Tremellales</taxon>
        <taxon>Cryptococcaceae</taxon>
        <taxon>Kwoniella</taxon>
    </lineage>
</organism>
<comment type="catalytic activity">
    <reaction evidence="9">
        <text>ATP + H2O = ADP + phosphate + H(+)</text>
        <dbReference type="Rhea" id="RHEA:13065"/>
        <dbReference type="ChEBI" id="CHEBI:15377"/>
        <dbReference type="ChEBI" id="CHEBI:15378"/>
        <dbReference type="ChEBI" id="CHEBI:30616"/>
        <dbReference type="ChEBI" id="CHEBI:43474"/>
        <dbReference type="ChEBI" id="CHEBI:456216"/>
    </reaction>
    <physiologicalReaction direction="left-to-right" evidence="9">
        <dbReference type="Rhea" id="RHEA:13066"/>
    </physiologicalReaction>
</comment>
<dbReference type="InterPro" id="IPR014851">
    <property type="entry name" value="BCS1_N"/>
</dbReference>
<feature type="region of interest" description="Disordered" evidence="10">
    <location>
        <begin position="347"/>
        <end position="375"/>
    </location>
</feature>
<reference evidence="15" key="2">
    <citation type="submission" date="2013-12" db="EMBL/GenBank/DDBJ databases">
        <title>Evolution of pathogenesis and genome organization in the Tremellales.</title>
        <authorList>
            <person name="Cuomo C."/>
            <person name="Litvintseva A."/>
            <person name="Heitman J."/>
            <person name="Chen Y."/>
            <person name="Sun S."/>
            <person name="Springer D."/>
            <person name="Dromer F."/>
            <person name="Young S."/>
            <person name="Zeng Q."/>
            <person name="Chapman S."/>
            <person name="Gujja S."/>
            <person name="Saif S."/>
            <person name="Birren B."/>
        </authorList>
    </citation>
    <scope>NUCLEOTIDE SEQUENCE [LARGE SCALE GENOMIC DNA]</scope>
    <source>
        <strain evidence="15">BCC8398</strain>
    </source>
</reference>
<keyword evidence="7" id="KW-0496">Mitochondrion</keyword>
<dbReference type="STRING" id="1296120.A0A1B9H2M7"/>
<evidence type="ECO:0000256" key="6">
    <source>
        <dbReference type="ARBA" id="ARBA00022989"/>
    </source>
</evidence>
<feature type="domain" description="BCS1 N-terminal" evidence="12">
    <location>
        <begin position="38"/>
        <end position="234"/>
    </location>
</feature>
<dbReference type="SUPFAM" id="SSF52540">
    <property type="entry name" value="P-loop containing nucleoside triphosphate hydrolases"/>
    <property type="match status" value="1"/>
</dbReference>
<dbReference type="Proteomes" id="UP000092666">
    <property type="component" value="Unassembled WGS sequence"/>
</dbReference>
<feature type="compositionally biased region" description="Polar residues" evidence="10">
    <location>
        <begin position="579"/>
        <end position="595"/>
    </location>
</feature>
<evidence type="ECO:0000256" key="2">
    <source>
        <dbReference type="ARBA" id="ARBA00022692"/>
    </source>
</evidence>
<evidence type="ECO:0000256" key="7">
    <source>
        <dbReference type="ARBA" id="ARBA00023128"/>
    </source>
</evidence>
<evidence type="ECO:0000256" key="9">
    <source>
        <dbReference type="ARBA" id="ARBA00048778"/>
    </source>
</evidence>
<dbReference type="AlphaFoldDB" id="A0A1B9H2M7"/>
<dbReference type="PANTHER" id="PTHR23070">
    <property type="entry name" value="BCS1 AAA-TYPE ATPASE"/>
    <property type="match status" value="1"/>
</dbReference>
<proteinExistence type="predicted"/>
<dbReference type="EMBL" id="KV700122">
    <property type="protein sequence ID" value="OCF37522.1"/>
    <property type="molecule type" value="Genomic_DNA"/>
</dbReference>